<reference evidence="3" key="2">
    <citation type="submission" date="2016-04" db="EMBL/GenBank/DDBJ databases">
        <title>First Complete Genome Sequence of a Subdivision 6 Acidobacterium.</title>
        <authorList>
            <person name="Huang S."/>
            <person name="Vieira S."/>
            <person name="Bunk B."/>
            <person name="Riedel T."/>
            <person name="Sproeer C."/>
            <person name="Overmann J."/>
        </authorList>
    </citation>
    <scope>NUCLEOTIDE SEQUENCE [LARGE SCALE GENOMIC DNA]</scope>
    <source>
        <strain evidence="3">DSM 100886 HEG_-6_39</strain>
    </source>
</reference>
<keyword evidence="3" id="KW-1185">Reference proteome</keyword>
<dbReference type="AlphaFoldDB" id="A0A143PFA9"/>
<dbReference type="PANTHER" id="PTHR33169">
    <property type="entry name" value="PADR-FAMILY TRANSCRIPTIONAL REGULATOR"/>
    <property type="match status" value="1"/>
</dbReference>
<dbReference type="OrthoDB" id="120539at2"/>
<dbReference type="NCBIfam" id="TIGR03433">
    <property type="entry name" value="padR_acidobact"/>
    <property type="match status" value="1"/>
</dbReference>
<sequence length="120" mass="13478">MPTKRQDSDRVALLQGTLDLLILKTLVLGPHHGQGMARTIQRQSEDAFSVDHGSLYLALQRLEDKGWITGRWGASENNRRARFYTLTRQGRAQLGEKATEWRKLARAIALILGPELGEAD</sequence>
<dbReference type="STRING" id="1855912.LuPra_00127"/>
<dbReference type="KEGG" id="abac:LuPra_00127"/>
<dbReference type="RefSeq" id="WP_110168975.1">
    <property type="nucleotide sequence ID" value="NZ_CP015136.1"/>
</dbReference>
<organism evidence="2 3">
    <name type="scientific">Luteitalea pratensis</name>
    <dbReference type="NCBI Taxonomy" id="1855912"/>
    <lineage>
        <taxon>Bacteria</taxon>
        <taxon>Pseudomonadati</taxon>
        <taxon>Acidobacteriota</taxon>
        <taxon>Vicinamibacteria</taxon>
        <taxon>Vicinamibacterales</taxon>
        <taxon>Vicinamibacteraceae</taxon>
        <taxon>Luteitalea</taxon>
    </lineage>
</organism>
<dbReference type="InterPro" id="IPR036388">
    <property type="entry name" value="WH-like_DNA-bd_sf"/>
</dbReference>
<dbReference type="Gene3D" id="1.10.10.10">
    <property type="entry name" value="Winged helix-like DNA-binding domain superfamily/Winged helix DNA-binding domain"/>
    <property type="match status" value="1"/>
</dbReference>
<gene>
    <name evidence="2" type="ORF">LuPra_00127</name>
</gene>
<feature type="domain" description="Transcription regulator PadR N-terminal" evidence="1">
    <location>
        <begin position="22"/>
        <end position="95"/>
    </location>
</feature>
<evidence type="ECO:0000259" key="1">
    <source>
        <dbReference type="Pfam" id="PF03551"/>
    </source>
</evidence>
<dbReference type="InterPro" id="IPR052509">
    <property type="entry name" value="Metal_resp_DNA-bind_regulator"/>
</dbReference>
<dbReference type="Proteomes" id="UP000076079">
    <property type="component" value="Chromosome"/>
</dbReference>
<dbReference type="SUPFAM" id="SSF46785">
    <property type="entry name" value="Winged helix' DNA-binding domain"/>
    <property type="match status" value="1"/>
</dbReference>
<dbReference type="PATRIC" id="fig|1813736.3.peg.137"/>
<dbReference type="Pfam" id="PF03551">
    <property type="entry name" value="PadR"/>
    <property type="match status" value="1"/>
</dbReference>
<dbReference type="EMBL" id="CP015136">
    <property type="protein sequence ID" value="AMY06963.1"/>
    <property type="molecule type" value="Genomic_DNA"/>
</dbReference>
<reference evidence="2 3" key="1">
    <citation type="journal article" date="2016" name="Genome Announc.">
        <title>First Complete Genome Sequence of a Subdivision 6 Acidobacterium Strain.</title>
        <authorList>
            <person name="Huang S."/>
            <person name="Vieira S."/>
            <person name="Bunk B."/>
            <person name="Riedel T."/>
            <person name="Sproer C."/>
            <person name="Overmann J."/>
        </authorList>
    </citation>
    <scope>NUCLEOTIDE SEQUENCE [LARGE SCALE GENOMIC DNA]</scope>
    <source>
        <strain evidence="3">DSM 100886 HEG_-6_39</strain>
    </source>
</reference>
<proteinExistence type="predicted"/>
<evidence type="ECO:0000313" key="3">
    <source>
        <dbReference type="Proteomes" id="UP000076079"/>
    </source>
</evidence>
<dbReference type="PANTHER" id="PTHR33169:SF14">
    <property type="entry name" value="TRANSCRIPTIONAL REGULATOR RV3488"/>
    <property type="match status" value="1"/>
</dbReference>
<accession>A0A143PFA9</accession>
<dbReference type="InterPro" id="IPR036390">
    <property type="entry name" value="WH_DNA-bd_sf"/>
</dbReference>
<dbReference type="InterPro" id="IPR005149">
    <property type="entry name" value="Tscrpt_reg_PadR_N"/>
</dbReference>
<evidence type="ECO:0000313" key="2">
    <source>
        <dbReference type="EMBL" id="AMY06963.1"/>
    </source>
</evidence>
<protein>
    <submittedName>
        <fullName evidence="2">Lineage-specific thermal regulator protein</fullName>
    </submittedName>
</protein>
<dbReference type="InterPro" id="IPR017799">
    <property type="entry name" value="Tscrpt_reg_PadR_acidobac-type"/>
</dbReference>
<name>A0A143PFA9_LUTPR</name>